<gene>
    <name evidence="5" type="ORF">AV649_14265</name>
</gene>
<name>A0A0J5SGP3_9BACI</name>
<dbReference type="InterPro" id="IPR000835">
    <property type="entry name" value="HTH_MarR-typ"/>
</dbReference>
<dbReference type="PANTHER" id="PTHR42756">
    <property type="entry name" value="TRANSCRIPTIONAL REGULATOR, MARR"/>
    <property type="match status" value="1"/>
</dbReference>
<keyword evidence="1" id="KW-0805">Transcription regulation</keyword>
<dbReference type="PANTHER" id="PTHR42756:SF1">
    <property type="entry name" value="TRANSCRIPTIONAL REPRESSOR OF EMRAB OPERON"/>
    <property type="match status" value="1"/>
</dbReference>
<accession>A0A0J5SGP3</accession>
<protein>
    <recommendedName>
        <fullName evidence="4">HTH marR-type domain-containing protein</fullName>
    </recommendedName>
</protein>
<dbReference type="InterPro" id="IPR036390">
    <property type="entry name" value="WH_DNA-bd_sf"/>
</dbReference>
<dbReference type="Pfam" id="PF01047">
    <property type="entry name" value="MarR"/>
    <property type="match status" value="1"/>
</dbReference>
<dbReference type="GO" id="GO:0003700">
    <property type="term" value="F:DNA-binding transcription factor activity"/>
    <property type="evidence" value="ECO:0007669"/>
    <property type="project" value="InterPro"/>
</dbReference>
<comment type="caution">
    <text evidence="5">The sequence shown here is derived from an EMBL/GenBank/DDBJ whole genome shotgun (WGS) entry which is preliminary data.</text>
</comment>
<dbReference type="InterPro" id="IPR036388">
    <property type="entry name" value="WH-like_DNA-bd_sf"/>
</dbReference>
<dbReference type="Proteomes" id="UP000076510">
    <property type="component" value="Unassembled WGS sequence"/>
</dbReference>
<dbReference type="AlphaFoldDB" id="A0A0J5SGP3"/>
<keyword evidence="2" id="KW-0238">DNA-binding</keyword>
<reference evidence="6" key="1">
    <citation type="submission" date="2016-01" db="EMBL/GenBank/DDBJ databases">
        <title>Whole genome sequencing of Bhargavaea cecembensis T14.</title>
        <authorList>
            <person name="Hong K.W."/>
        </authorList>
    </citation>
    <scope>NUCLEOTIDE SEQUENCE [LARGE SCALE GENOMIC DNA]</scope>
    <source>
        <strain evidence="6">M19</strain>
    </source>
</reference>
<sequence length="162" mass="18942">MKKNDVPPGYIERLFKAFYITNRQIQQDMAQAFKELHLTGSQFYILYLLCQEGGAKPTELADKLEVNPSAITVMVDRLIKAGLVRRERDEDDRRIVKLDSTEEGRAIFEKAKVVRKEIFTRYLSYLEEADIKQLVMTYERLAAIIEHTKGENERVRTTNRNQ</sequence>
<dbReference type="PATRIC" id="fig|189381.10.peg.1423"/>
<dbReference type="SUPFAM" id="SSF46785">
    <property type="entry name" value="Winged helix' DNA-binding domain"/>
    <property type="match status" value="1"/>
</dbReference>
<evidence type="ECO:0000259" key="4">
    <source>
        <dbReference type="PROSITE" id="PS50995"/>
    </source>
</evidence>
<dbReference type="OrthoDB" id="327696at2"/>
<keyword evidence="3" id="KW-0804">Transcription</keyword>
<proteinExistence type="predicted"/>
<dbReference type="PRINTS" id="PR00598">
    <property type="entry name" value="HTHMARR"/>
</dbReference>
<dbReference type="PROSITE" id="PS50995">
    <property type="entry name" value="HTH_MARR_2"/>
    <property type="match status" value="1"/>
</dbReference>
<dbReference type="SMART" id="SM00347">
    <property type="entry name" value="HTH_MARR"/>
    <property type="match status" value="1"/>
</dbReference>
<evidence type="ECO:0000256" key="1">
    <source>
        <dbReference type="ARBA" id="ARBA00023015"/>
    </source>
</evidence>
<evidence type="ECO:0000256" key="2">
    <source>
        <dbReference type="ARBA" id="ARBA00023125"/>
    </source>
</evidence>
<evidence type="ECO:0000256" key="3">
    <source>
        <dbReference type="ARBA" id="ARBA00023163"/>
    </source>
</evidence>
<organism evidence="5 6">
    <name type="scientific">Rossellomorea marisflavi</name>
    <dbReference type="NCBI Taxonomy" id="189381"/>
    <lineage>
        <taxon>Bacteria</taxon>
        <taxon>Bacillati</taxon>
        <taxon>Bacillota</taxon>
        <taxon>Bacilli</taxon>
        <taxon>Bacillales</taxon>
        <taxon>Bacillaceae</taxon>
        <taxon>Rossellomorea</taxon>
    </lineage>
</organism>
<dbReference type="Gene3D" id="1.10.10.10">
    <property type="entry name" value="Winged helix-like DNA-binding domain superfamily/Winged helix DNA-binding domain"/>
    <property type="match status" value="1"/>
</dbReference>
<feature type="domain" description="HTH marR-type" evidence="4">
    <location>
        <begin position="11"/>
        <end position="143"/>
    </location>
</feature>
<dbReference type="GO" id="GO:0003677">
    <property type="term" value="F:DNA binding"/>
    <property type="evidence" value="ECO:0007669"/>
    <property type="project" value="UniProtKB-KW"/>
</dbReference>
<dbReference type="RefSeq" id="WP_048005743.1">
    <property type="nucleotide sequence ID" value="NZ_JBLGCT010000001.1"/>
</dbReference>
<evidence type="ECO:0000313" key="5">
    <source>
        <dbReference type="EMBL" id="KZE51387.1"/>
    </source>
</evidence>
<evidence type="ECO:0000313" key="6">
    <source>
        <dbReference type="Proteomes" id="UP000076510"/>
    </source>
</evidence>
<dbReference type="EMBL" id="LQQY01000008">
    <property type="protein sequence ID" value="KZE51387.1"/>
    <property type="molecule type" value="Genomic_DNA"/>
</dbReference>